<gene>
    <name evidence="1" type="ORF">DES47_102787</name>
</gene>
<organism evidence="1 2">
    <name type="scientific">Roseateles toxinivorans</name>
    <dbReference type="NCBI Taxonomy" id="270368"/>
    <lineage>
        <taxon>Bacteria</taxon>
        <taxon>Pseudomonadati</taxon>
        <taxon>Pseudomonadota</taxon>
        <taxon>Betaproteobacteria</taxon>
        <taxon>Burkholderiales</taxon>
        <taxon>Sphaerotilaceae</taxon>
        <taxon>Roseateles</taxon>
    </lineage>
</organism>
<dbReference type="RefSeq" id="WP_133700449.1">
    <property type="nucleotide sequence ID" value="NZ_SNXS01000002.1"/>
</dbReference>
<proteinExistence type="predicted"/>
<reference evidence="1 2" key="1">
    <citation type="submission" date="2019-03" db="EMBL/GenBank/DDBJ databases">
        <title>Genomic Encyclopedia of Type Strains, Phase IV (KMG-IV): sequencing the most valuable type-strain genomes for metagenomic binning, comparative biology and taxonomic classification.</title>
        <authorList>
            <person name="Goeker M."/>
        </authorList>
    </citation>
    <scope>NUCLEOTIDE SEQUENCE [LARGE SCALE GENOMIC DNA]</scope>
    <source>
        <strain evidence="1 2">DSM 16998</strain>
    </source>
</reference>
<dbReference type="InParanoid" id="A0A4R6QT55"/>
<comment type="caution">
    <text evidence="1">The sequence shown here is derived from an EMBL/GenBank/DDBJ whole genome shotgun (WGS) entry which is preliminary data.</text>
</comment>
<keyword evidence="2" id="KW-1185">Reference proteome</keyword>
<dbReference type="AlphaFoldDB" id="A0A4R6QT55"/>
<dbReference type="Proteomes" id="UP000295361">
    <property type="component" value="Unassembled WGS sequence"/>
</dbReference>
<protein>
    <submittedName>
        <fullName evidence="1">Uncharacterized protein</fullName>
    </submittedName>
</protein>
<name>A0A4R6QT55_9BURK</name>
<dbReference type="EMBL" id="SNXS01000002">
    <property type="protein sequence ID" value="TDP73041.1"/>
    <property type="molecule type" value="Genomic_DNA"/>
</dbReference>
<sequence>MADTSSKTMDKKNVVWPPGGHAKLAMWAGIKGQLDKILLPFVDGDLGSIKTRDADELIKEAIAKKDAVKDTYFKIGLIGSDLVLRVKAKEKGIAQILGYDQQDALLLKKCELKKAGAAEPAKVTETIKFPTYIALSSDDCKPLLNEYLDVGDGFKITLEIKVEGVAENSGLKGRVTEEHKRLCERYQKEAKAIADEAATTLSKLTVRSGRTLQEVADDANTKLKKLFDQATVAKAFEVAVLAMAQKDSNLKQHVKEWKIKAACTAVITTIKLATAFARLAASHGADVTAYGSIVTCGFSIYTLIKDFAKTEEAAAAELDKSIDLYKRSANDLLAEVEAAFKDNKLKSGTVLGTLGTLGDAASLAQDRITAKIKKLTGKDVAQEPESVRLRYLVELGKLLNALDKHFETMNKAMETFRASSINEAVKAWPKLQELKTACKEAIDYFRTRETYAENAKAEIQALNIAVDDSTTLDKLKSFVAGVRGLDSSKVMAGAGGVLTVANTTRTAYSAVSGLVTAVKAFV</sequence>
<evidence type="ECO:0000313" key="2">
    <source>
        <dbReference type="Proteomes" id="UP000295361"/>
    </source>
</evidence>
<evidence type="ECO:0000313" key="1">
    <source>
        <dbReference type="EMBL" id="TDP73041.1"/>
    </source>
</evidence>
<accession>A0A4R6QT55</accession>